<dbReference type="Gene3D" id="3.20.20.100">
    <property type="entry name" value="NADP-dependent oxidoreductase domain"/>
    <property type="match status" value="1"/>
</dbReference>
<dbReference type="InterPro" id="IPR023210">
    <property type="entry name" value="NADP_OxRdtase_dom"/>
</dbReference>
<evidence type="ECO:0000313" key="4">
    <source>
        <dbReference type="Proteomes" id="UP000292884"/>
    </source>
</evidence>
<dbReference type="SUPFAM" id="SSF51430">
    <property type="entry name" value="NAD(P)-linked oxidoreductase"/>
    <property type="match status" value="1"/>
</dbReference>
<protein>
    <submittedName>
        <fullName evidence="3">Aldo/keto reductase</fullName>
    </submittedName>
</protein>
<dbReference type="PANTHER" id="PTHR43364">
    <property type="entry name" value="NADH-SPECIFIC METHYLGLYOXAL REDUCTASE-RELATED"/>
    <property type="match status" value="1"/>
</dbReference>
<comment type="caution">
    <text evidence="3">The sequence shown here is derived from an EMBL/GenBank/DDBJ whole genome shotgun (WGS) entry which is preliminary data.</text>
</comment>
<proteinExistence type="predicted"/>
<dbReference type="RefSeq" id="WP_131554753.1">
    <property type="nucleotide sequence ID" value="NZ_SJSK01000005.1"/>
</dbReference>
<dbReference type="GO" id="GO:0016491">
    <property type="term" value="F:oxidoreductase activity"/>
    <property type="evidence" value="ECO:0007669"/>
    <property type="project" value="UniProtKB-KW"/>
</dbReference>
<keyword evidence="4" id="KW-1185">Reference proteome</keyword>
<dbReference type="Pfam" id="PF00248">
    <property type="entry name" value="Aldo_ket_red"/>
    <property type="match status" value="1"/>
</dbReference>
<dbReference type="OrthoDB" id="9773828at2"/>
<feature type="domain" description="NADP-dependent oxidoreductase" evidence="2">
    <location>
        <begin position="16"/>
        <end position="321"/>
    </location>
</feature>
<organism evidence="3 4">
    <name type="scientific">Pedobacter frigiditerrae</name>
    <dbReference type="NCBI Taxonomy" id="2530452"/>
    <lineage>
        <taxon>Bacteria</taxon>
        <taxon>Pseudomonadati</taxon>
        <taxon>Bacteroidota</taxon>
        <taxon>Sphingobacteriia</taxon>
        <taxon>Sphingobacteriales</taxon>
        <taxon>Sphingobacteriaceae</taxon>
        <taxon>Pedobacter</taxon>
    </lineage>
</organism>
<dbReference type="AlphaFoldDB" id="A0A4R0MPC4"/>
<evidence type="ECO:0000256" key="1">
    <source>
        <dbReference type="ARBA" id="ARBA00023002"/>
    </source>
</evidence>
<reference evidence="3 4" key="1">
    <citation type="submission" date="2019-02" db="EMBL/GenBank/DDBJ databases">
        <title>Pedobacter sp. RP-1-13 sp. nov., isolated from Arctic soil.</title>
        <authorList>
            <person name="Dahal R.H."/>
        </authorList>
    </citation>
    <scope>NUCLEOTIDE SEQUENCE [LARGE SCALE GENOMIC DNA]</scope>
    <source>
        <strain evidence="3 4">RP-1-13</strain>
    </source>
</reference>
<accession>A0A4R0MPC4</accession>
<keyword evidence="1" id="KW-0560">Oxidoreductase</keyword>
<evidence type="ECO:0000313" key="3">
    <source>
        <dbReference type="EMBL" id="TCC88699.1"/>
    </source>
</evidence>
<name>A0A4R0MPC4_9SPHI</name>
<dbReference type="InterPro" id="IPR050523">
    <property type="entry name" value="AKR_Detox_Biosynth"/>
</dbReference>
<dbReference type="Proteomes" id="UP000292884">
    <property type="component" value="Unassembled WGS sequence"/>
</dbReference>
<dbReference type="GO" id="GO:0005829">
    <property type="term" value="C:cytosol"/>
    <property type="evidence" value="ECO:0007669"/>
    <property type="project" value="TreeGrafter"/>
</dbReference>
<dbReference type="PANTHER" id="PTHR43364:SF4">
    <property type="entry name" value="NAD(P)-LINKED OXIDOREDUCTASE SUPERFAMILY PROTEIN"/>
    <property type="match status" value="1"/>
</dbReference>
<dbReference type="CDD" id="cd19084">
    <property type="entry name" value="AKR_AKR11B1-like"/>
    <property type="match status" value="1"/>
</dbReference>
<gene>
    <name evidence="3" type="ORF">EZ428_18860</name>
</gene>
<dbReference type="InterPro" id="IPR036812">
    <property type="entry name" value="NAD(P)_OxRdtase_dom_sf"/>
</dbReference>
<evidence type="ECO:0000259" key="2">
    <source>
        <dbReference type="Pfam" id="PF00248"/>
    </source>
</evidence>
<dbReference type="EMBL" id="SJSK01000005">
    <property type="protein sequence ID" value="TCC88699.1"/>
    <property type="molecule type" value="Genomic_DNA"/>
</dbReference>
<sequence length="330" mass="36359">MNNKQLPGTNIMLSPITYGAFAIGGWFWGGADEGEAIKAIEAAIDNGVTTIDTAPVYGMGHSETVVGNTVKGKRDQVQLLTKFGMIWDAEDGDFAFDTKDNDGKPVKVYKFNGKQSVIEECERSLKRLQTDYIDLLQMHWPDSTTPIEETMEALEILIQQGKIRAAGVCNCPVDLLTRANAVLPISTNQLAYSMVNRGIEKDMVPFCMENGIGILPHTSLQKGLLTGKIKPGHIFNEGDHRPNTPYFKEHNHKEVMKVLENIQQIATDRNISLAQLTINWTMQQPAITSVLVGARDAAQMLDNVKAASFKLTPTELAIINTALLDMDLSL</sequence>